<protein>
    <submittedName>
        <fullName evidence="2">Uncharacterized protein</fullName>
    </submittedName>
</protein>
<gene>
    <name evidence="2" type="ORF">GTK09_06455</name>
</gene>
<dbReference type="RefSeq" id="WP_163462079.1">
    <property type="nucleotide sequence ID" value="NZ_JAAAMG010000004.1"/>
</dbReference>
<name>A0A6N9SYG8_9HYPH</name>
<evidence type="ECO:0000256" key="1">
    <source>
        <dbReference type="SAM" id="MobiDB-lite"/>
    </source>
</evidence>
<feature type="compositionally biased region" description="Low complexity" evidence="1">
    <location>
        <begin position="11"/>
        <end position="25"/>
    </location>
</feature>
<reference evidence="2 3" key="1">
    <citation type="submission" date="2020-01" db="EMBL/GenBank/DDBJ databases">
        <title>Jiella pacifica sp. nov.</title>
        <authorList>
            <person name="Xue Z."/>
            <person name="Zhu S."/>
            <person name="Chen J."/>
            <person name="Yang J."/>
        </authorList>
    </citation>
    <scope>NUCLEOTIDE SEQUENCE [LARGE SCALE GENOMIC DNA]</scope>
    <source>
        <strain evidence="2 3">40Bstr34</strain>
    </source>
</reference>
<feature type="region of interest" description="Disordered" evidence="1">
    <location>
        <begin position="39"/>
        <end position="83"/>
    </location>
</feature>
<dbReference type="AlphaFoldDB" id="A0A6N9SYG8"/>
<dbReference type="Proteomes" id="UP000469011">
    <property type="component" value="Unassembled WGS sequence"/>
</dbReference>
<organism evidence="2 3">
    <name type="scientific">Jiella pacifica</name>
    <dbReference type="NCBI Taxonomy" id="2696469"/>
    <lineage>
        <taxon>Bacteria</taxon>
        <taxon>Pseudomonadati</taxon>
        <taxon>Pseudomonadota</taxon>
        <taxon>Alphaproteobacteria</taxon>
        <taxon>Hyphomicrobiales</taxon>
        <taxon>Aurantimonadaceae</taxon>
        <taxon>Jiella</taxon>
    </lineage>
</organism>
<evidence type="ECO:0000313" key="2">
    <source>
        <dbReference type="EMBL" id="NDW04067.1"/>
    </source>
</evidence>
<proteinExistence type="predicted"/>
<feature type="region of interest" description="Disordered" evidence="1">
    <location>
        <begin position="1"/>
        <end position="25"/>
    </location>
</feature>
<feature type="compositionally biased region" description="Basic and acidic residues" evidence="1">
    <location>
        <begin position="1"/>
        <end position="10"/>
    </location>
</feature>
<accession>A0A6N9SYG8</accession>
<keyword evidence="3" id="KW-1185">Reference proteome</keyword>
<evidence type="ECO:0000313" key="3">
    <source>
        <dbReference type="Proteomes" id="UP000469011"/>
    </source>
</evidence>
<dbReference type="EMBL" id="JAAAMG010000004">
    <property type="protein sequence ID" value="NDW04067.1"/>
    <property type="molecule type" value="Genomic_DNA"/>
</dbReference>
<sequence length="186" mass="19353">MAKDTTKPRGTDSTPPAASGAAPTTLDAAATAAAAAEAAQESGAMKVTSEAATQPVLETVQTSTSPDGEPRSAEIEPQMPRSAAFRARTAGSVFDPGFPGSGRSTYAGTLPARTRVLPGGERIAITAVAPDTETREFTATIRILKSKTLYEPGAMVPLTRRDFEAKRSHGSVVERFFEDGLEVAAE</sequence>
<comment type="caution">
    <text evidence="2">The sequence shown here is derived from an EMBL/GenBank/DDBJ whole genome shotgun (WGS) entry which is preliminary data.</text>
</comment>